<organism evidence="1 2">
    <name type="scientific">Rhododendron griersonianum</name>
    <dbReference type="NCBI Taxonomy" id="479676"/>
    <lineage>
        <taxon>Eukaryota</taxon>
        <taxon>Viridiplantae</taxon>
        <taxon>Streptophyta</taxon>
        <taxon>Embryophyta</taxon>
        <taxon>Tracheophyta</taxon>
        <taxon>Spermatophyta</taxon>
        <taxon>Magnoliopsida</taxon>
        <taxon>eudicotyledons</taxon>
        <taxon>Gunneridae</taxon>
        <taxon>Pentapetalae</taxon>
        <taxon>asterids</taxon>
        <taxon>Ericales</taxon>
        <taxon>Ericaceae</taxon>
        <taxon>Ericoideae</taxon>
        <taxon>Rhodoreae</taxon>
        <taxon>Rhododendron</taxon>
    </lineage>
</organism>
<keyword evidence="2" id="KW-1185">Reference proteome</keyword>
<dbReference type="Proteomes" id="UP000823749">
    <property type="component" value="Chromosome 3"/>
</dbReference>
<protein>
    <submittedName>
        <fullName evidence="1">Uncharacterized protein</fullName>
    </submittedName>
</protein>
<reference evidence="1" key="1">
    <citation type="submission" date="2020-08" db="EMBL/GenBank/DDBJ databases">
        <title>Plant Genome Project.</title>
        <authorList>
            <person name="Zhang R.-G."/>
        </authorList>
    </citation>
    <scope>NUCLEOTIDE SEQUENCE</scope>
    <source>
        <strain evidence="1">WSP0</strain>
        <tissue evidence="1">Leaf</tissue>
    </source>
</reference>
<evidence type="ECO:0000313" key="1">
    <source>
        <dbReference type="EMBL" id="KAG5557150.1"/>
    </source>
</evidence>
<proteinExistence type="predicted"/>
<evidence type="ECO:0000313" key="2">
    <source>
        <dbReference type="Proteomes" id="UP000823749"/>
    </source>
</evidence>
<gene>
    <name evidence="1" type="ORF">RHGRI_007424</name>
</gene>
<accession>A0AAV6KXI1</accession>
<dbReference type="AlphaFoldDB" id="A0AAV6KXI1"/>
<sequence length="94" mass="10050">MGCASSLQKFAREQESHDATCSAILFLVSSLRQQDGAGIGFSTVRSKCGRASRGAERAQPAIATNRRKGCKDLERKCRTTNCLRGEDGGSGVLE</sequence>
<name>A0AAV6KXI1_9ERIC</name>
<comment type="caution">
    <text evidence="1">The sequence shown here is derived from an EMBL/GenBank/DDBJ whole genome shotgun (WGS) entry which is preliminary data.</text>
</comment>
<dbReference type="EMBL" id="JACTNZ010000003">
    <property type="protein sequence ID" value="KAG5557150.1"/>
    <property type="molecule type" value="Genomic_DNA"/>
</dbReference>